<evidence type="ECO:0000313" key="4">
    <source>
        <dbReference type="Proteomes" id="UP001200741"/>
    </source>
</evidence>
<dbReference type="Proteomes" id="UP001200741">
    <property type="component" value="Unassembled WGS sequence"/>
</dbReference>
<dbReference type="EMBL" id="JAJTWU010000006">
    <property type="protein sequence ID" value="MCE4555795.1"/>
    <property type="molecule type" value="Genomic_DNA"/>
</dbReference>
<dbReference type="Pfam" id="PF17482">
    <property type="entry name" value="Phage_sheath_1C"/>
    <property type="match status" value="1"/>
</dbReference>
<comment type="similarity">
    <text evidence="1">Belongs to the myoviridae tail sheath protein family.</text>
</comment>
<comment type="caution">
    <text evidence="3">The sequence shown here is derived from an EMBL/GenBank/DDBJ whole genome shotgun (WGS) entry which is preliminary data.</text>
</comment>
<reference evidence="3 4" key="1">
    <citation type="submission" date="2021-12" db="EMBL/GenBank/DDBJ databases">
        <title>Genome seq of P8.</title>
        <authorList>
            <person name="Seo T."/>
        </authorList>
    </citation>
    <scope>NUCLEOTIDE SEQUENCE [LARGE SCALE GENOMIC DNA]</scope>
    <source>
        <strain evidence="3 4">P8</strain>
    </source>
</reference>
<dbReference type="PANTHER" id="PTHR35861:SF1">
    <property type="entry name" value="PHAGE TAIL SHEATH PROTEIN"/>
    <property type="match status" value="1"/>
</dbReference>
<gene>
    <name evidence="3" type="ORF">LXT13_15410</name>
</gene>
<proteinExistence type="inferred from homology"/>
<keyword evidence="4" id="KW-1185">Reference proteome</keyword>
<dbReference type="PANTHER" id="PTHR35861">
    <property type="match status" value="1"/>
</dbReference>
<evidence type="ECO:0000313" key="3">
    <source>
        <dbReference type="EMBL" id="MCE4555795.1"/>
    </source>
</evidence>
<dbReference type="RefSeq" id="WP_233372850.1">
    <property type="nucleotide sequence ID" value="NZ_JAJTWU010000006.1"/>
</dbReference>
<dbReference type="Gene3D" id="3.40.50.11780">
    <property type="match status" value="2"/>
</dbReference>
<name>A0ABS8Y1V8_9BURK</name>
<evidence type="ECO:0000256" key="1">
    <source>
        <dbReference type="ARBA" id="ARBA00008005"/>
    </source>
</evidence>
<dbReference type="InterPro" id="IPR020287">
    <property type="entry name" value="Tail_sheath_C"/>
</dbReference>
<accession>A0ABS8Y1V8</accession>
<evidence type="ECO:0000259" key="2">
    <source>
        <dbReference type="Pfam" id="PF17482"/>
    </source>
</evidence>
<dbReference type="InterPro" id="IPR052042">
    <property type="entry name" value="Tail_sheath_structural"/>
</dbReference>
<sequence>MIQVSYPGVYVQEKSSGVRTITGVATSIAAFIDGFPRGLLDEAVQCLSYADFEREFGGISTDSPASYGVKQFFQNGGGECWVVRVSDSAAAATVTVSDTAGGGGTDLFNVTAGRQMRGLSAQNPGTWGNGVRLDIDYDSFDPSAQFNLTVSEVATSNGRTQVLRSESFRNLTMQAGAPNFALDVVNAGSAIVQLDRNGIATALPTVAPFPRPAATGTLGTTVAAIPASPLLLSVDAGGGARAFSVAYTGSPDLPTLRPLIEAALRSASALATTDAERALIAGATVKLVGSVGTGFRLQFLAGRGATSYLPAATLTMGGTSAAALGLPGATNAQQIALAGGTDGTMPVNAPELTGTLAAKTGIYALEDVDLVNLLCMPRVADLPATNMNAVYSEATTYIASRRGFLLIDIPEQTASLDAMQTWMSQNDSLRSRDAAVYFPRTFVPDPVNGNRLRSIASSGTVAGLYGRTDATRGVWKAPAGTEAKLENVQSLAYLLTDLQNGALNPLGVNCLRTFPVYSHICWGARTLDGADQLASEWKYIPIRRLALYIEESLFRGTKWVVFEPNDEPLWAQIRLNVGVFMRGLFNQGAFQGSTPAEAYFVKCDKETTTQADRNAGIVNIEVGFAPLKPAEFVVLTIQQIAGDLQV</sequence>
<organism evidence="3 4">
    <name type="scientific">Pelomonas cellulosilytica</name>
    <dbReference type="NCBI Taxonomy" id="2906762"/>
    <lineage>
        <taxon>Bacteria</taxon>
        <taxon>Pseudomonadati</taxon>
        <taxon>Pseudomonadota</taxon>
        <taxon>Betaproteobacteria</taxon>
        <taxon>Burkholderiales</taxon>
        <taxon>Sphaerotilaceae</taxon>
        <taxon>Roseateles</taxon>
    </lineage>
</organism>
<feature type="domain" description="Tail sheath protein C-terminal" evidence="2">
    <location>
        <begin position="535"/>
        <end position="639"/>
    </location>
</feature>
<protein>
    <submittedName>
        <fullName evidence="3">Phage tail sheath subtilisin-like domain-containing protein</fullName>
    </submittedName>
</protein>